<gene>
    <name evidence="1" type="ORF">QAD02_014080</name>
</gene>
<protein>
    <submittedName>
        <fullName evidence="1">Uncharacterized protein</fullName>
    </submittedName>
</protein>
<organism evidence="1 2">
    <name type="scientific">Eretmocerus hayati</name>
    <dbReference type="NCBI Taxonomy" id="131215"/>
    <lineage>
        <taxon>Eukaryota</taxon>
        <taxon>Metazoa</taxon>
        <taxon>Ecdysozoa</taxon>
        <taxon>Arthropoda</taxon>
        <taxon>Hexapoda</taxon>
        <taxon>Insecta</taxon>
        <taxon>Pterygota</taxon>
        <taxon>Neoptera</taxon>
        <taxon>Endopterygota</taxon>
        <taxon>Hymenoptera</taxon>
        <taxon>Apocrita</taxon>
        <taxon>Proctotrupomorpha</taxon>
        <taxon>Chalcidoidea</taxon>
        <taxon>Aphelinidae</taxon>
        <taxon>Aphelininae</taxon>
        <taxon>Eretmocerus</taxon>
    </lineage>
</organism>
<evidence type="ECO:0000313" key="1">
    <source>
        <dbReference type="EMBL" id="KAJ8678293.1"/>
    </source>
</evidence>
<accession>A0ACC2P4B0</accession>
<evidence type="ECO:0000313" key="2">
    <source>
        <dbReference type="Proteomes" id="UP001239111"/>
    </source>
</evidence>
<name>A0ACC2P4B0_9HYME</name>
<keyword evidence="2" id="KW-1185">Reference proteome</keyword>
<dbReference type="EMBL" id="CM056742">
    <property type="protein sequence ID" value="KAJ8678293.1"/>
    <property type="molecule type" value="Genomic_DNA"/>
</dbReference>
<proteinExistence type="predicted"/>
<dbReference type="Proteomes" id="UP001239111">
    <property type="component" value="Chromosome 2"/>
</dbReference>
<sequence length="120" mass="13299">MSMDGPNTNLVVYRSVEAMINKKCNEKTIIDIGTCGLHVINNSFEASFKNGKDRFSVESAGRALVAEQARHVLPNMVKFVARVIEEKAEPACNSFKVVKKALKDELLDVKLAFSELLQVT</sequence>
<comment type="caution">
    <text evidence="1">The sequence shown here is derived from an EMBL/GenBank/DDBJ whole genome shotgun (WGS) entry which is preliminary data.</text>
</comment>
<reference evidence="1" key="1">
    <citation type="submission" date="2023-04" db="EMBL/GenBank/DDBJ databases">
        <title>A chromosome-level genome assembly of the parasitoid wasp Eretmocerus hayati.</title>
        <authorList>
            <person name="Zhong Y."/>
            <person name="Liu S."/>
            <person name="Liu Y."/>
        </authorList>
    </citation>
    <scope>NUCLEOTIDE SEQUENCE</scope>
    <source>
        <strain evidence="1">ZJU_SS_LIU_2023</strain>
    </source>
</reference>